<organism evidence="1 2">
    <name type="scientific">Artemisia annua</name>
    <name type="common">Sweet wormwood</name>
    <dbReference type="NCBI Taxonomy" id="35608"/>
    <lineage>
        <taxon>Eukaryota</taxon>
        <taxon>Viridiplantae</taxon>
        <taxon>Streptophyta</taxon>
        <taxon>Embryophyta</taxon>
        <taxon>Tracheophyta</taxon>
        <taxon>Spermatophyta</taxon>
        <taxon>Magnoliopsida</taxon>
        <taxon>eudicotyledons</taxon>
        <taxon>Gunneridae</taxon>
        <taxon>Pentapetalae</taxon>
        <taxon>asterids</taxon>
        <taxon>campanulids</taxon>
        <taxon>Asterales</taxon>
        <taxon>Asteraceae</taxon>
        <taxon>Asteroideae</taxon>
        <taxon>Anthemideae</taxon>
        <taxon>Artemisiinae</taxon>
        <taxon>Artemisia</taxon>
    </lineage>
</organism>
<comment type="caution">
    <text evidence="1">The sequence shown here is derived from an EMBL/GenBank/DDBJ whole genome shotgun (WGS) entry which is preliminary data.</text>
</comment>
<dbReference type="Gene3D" id="1.25.40.20">
    <property type="entry name" value="Ankyrin repeat-containing domain"/>
    <property type="match status" value="1"/>
</dbReference>
<evidence type="ECO:0000313" key="1">
    <source>
        <dbReference type="EMBL" id="PWA46322.1"/>
    </source>
</evidence>
<dbReference type="EMBL" id="PKPP01010342">
    <property type="protein sequence ID" value="PWA46322.1"/>
    <property type="molecule type" value="Genomic_DNA"/>
</dbReference>
<dbReference type="AlphaFoldDB" id="A0A2U1LBE1"/>
<dbReference type="PANTHER" id="PTHR24121">
    <property type="entry name" value="NO MECHANORECEPTOR POTENTIAL C, ISOFORM D-RELATED"/>
    <property type="match status" value="1"/>
</dbReference>
<gene>
    <name evidence="1" type="ORF">CTI12_AA507090</name>
</gene>
<sequence>MFWYCFKGPIEEYLQIDVPLYEASTKCDWVAAKAILDKRPELVRFCITENGDTALHVGASTRNGWRTEEFVENLVGFMKGEDLELENKNYNTALCLAAAAENLKVVKIMVEKNRSFLTVMPLHAAASAGNYHVVKYLFEKYSELGDDYWINDNHGCLLQICVETNMFGKHFSI</sequence>
<keyword evidence="2" id="KW-1185">Reference proteome</keyword>
<dbReference type="Pfam" id="PF12796">
    <property type="entry name" value="Ank_2"/>
    <property type="match status" value="1"/>
</dbReference>
<dbReference type="STRING" id="35608.A0A2U1LBE1"/>
<dbReference type="PANTHER" id="PTHR24121:SF21">
    <property type="entry name" value="ANKYRIN REPEAT FAMILY PROTEIN"/>
    <property type="match status" value="1"/>
</dbReference>
<dbReference type="InterPro" id="IPR002110">
    <property type="entry name" value="Ankyrin_rpt"/>
</dbReference>
<name>A0A2U1LBE1_ARTAN</name>
<proteinExistence type="predicted"/>
<dbReference type="SUPFAM" id="SSF48403">
    <property type="entry name" value="Ankyrin repeat"/>
    <property type="match status" value="1"/>
</dbReference>
<protein>
    <submittedName>
        <fullName evidence="1">Ankyrin repeat-containing domain, PGG domain protein</fullName>
    </submittedName>
</protein>
<evidence type="ECO:0000313" key="2">
    <source>
        <dbReference type="Proteomes" id="UP000245207"/>
    </source>
</evidence>
<dbReference type="SMART" id="SM00248">
    <property type="entry name" value="ANK"/>
    <property type="match status" value="3"/>
</dbReference>
<dbReference type="OrthoDB" id="1925304at2759"/>
<dbReference type="Proteomes" id="UP000245207">
    <property type="component" value="Unassembled WGS sequence"/>
</dbReference>
<reference evidence="1 2" key="1">
    <citation type="journal article" date="2018" name="Mol. Plant">
        <title>The genome of Artemisia annua provides insight into the evolution of Asteraceae family and artemisinin biosynthesis.</title>
        <authorList>
            <person name="Shen Q."/>
            <person name="Zhang L."/>
            <person name="Liao Z."/>
            <person name="Wang S."/>
            <person name="Yan T."/>
            <person name="Shi P."/>
            <person name="Liu M."/>
            <person name="Fu X."/>
            <person name="Pan Q."/>
            <person name="Wang Y."/>
            <person name="Lv Z."/>
            <person name="Lu X."/>
            <person name="Zhang F."/>
            <person name="Jiang W."/>
            <person name="Ma Y."/>
            <person name="Chen M."/>
            <person name="Hao X."/>
            <person name="Li L."/>
            <person name="Tang Y."/>
            <person name="Lv G."/>
            <person name="Zhou Y."/>
            <person name="Sun X."/>
            <person name="Brodelius P.E."/>
            <person name="Rose J.K.C."/>
            <person name="Tang K."/>
        </authorList>
    </citation>
    <scope>NUCLEOTIDE SEQUENCE [LARGE SCALE GENOMIC DNA]</scope>
    <source>
        <strain evidence="2">cv. Huhao1</strain>
        <tissue evidence="1">Leaf</tissue>
    </source>
</reference>
<dbReference type="InterPro" id="IPR036770">
    <property type="entry name" value="Ankyrin_rpt-contain_sf"/>
</dbReference>
<accession>A0A2U1LBE1</accession>